<sequence length="451" mass="53343">MNNFNDYLRITNYDFSEIVIGDKIVVKFKIKSSITPYDFLTIFSHLKGERFAIKTPNKKGVMIGIGHEYTWNLDSNDFLTNYDNTSILEEFQSLVNQTTDVEIDKLSDNYFGIYGGVSNGQNKKYQEWIDFSDTMFFIPSILAVFLDEFIEFTLFFKLKKNQDFISVWKEKTEFLLKLDDFSQIELEDPIIEKVREIYPDVWQENIRLSLEEINQGGFKRISLSRKNQLLLEKNMYLAAVVKYFMNKNLYFIAFESRKSIFITSNPLISYTKENKDIYSYIYIQKENLFNGVKYIDFNEIDLEQEYISKMKSITKLNFDSYKDKKLVGRNIDIYSVFKTSSDDNIKSLKILSLLYPMDIIKGYPYEKTKLFLEEKENLGYGFWYSPVGYINSDLDANFYTCGNMMVSFENIITMFTTIMVDEHYNYDAIINNSNLLVEKNLRLFKKNKEEI</sequence>
<dbReference type="InterPro" id="IPR005801">
    <property type="entry name" value="ADC_synthase"/>
</dbReference>
<proteinExistence type="predicted"/>
<keyword evidence="2" id="KW-1185">Reference proteome</keyword>
<dbReference type="RefSeq" id="WP_179940436.1">
    <property type="nucleotide sequence ID" value="NZ_JACBYF010000003.1"/>
</dbReference>
<organism evidence="1 2">
    <name type="scientific">Gemelliphila palaticanis</name>
    <dbReference type="NCBI Taxonomy" id="81950"/>
    <lineage>
        <taxon>Bacteria</taxon>
        <taxon>Bacillati</taxon>
        <taxon>Bacillota</taxon>
        <taxon>Bacilli</taxon>
        <taxon>Bacillales</taxon>
        <taxon>Gemellaceae</taxon>
        <taxon>Gemelliphila</taxon>
    </lineage>
</organism>
<evidence type="ECO:0000313" key="1">
    <source>
        <dbReference type="EMBL" id="NYS47007.1"/>
    </source>
</evidence>
<protein>
    <submittedName>
        <fullName evidence="1">Uncharacterized protein</fullName>
    </submittedName>
</protein>
<dbReference type="Proteomes" id="UP000531840">
    <property type="component" value="Unassembled WGS sequence"/>
</dbReference>
<gene>
    <name evidence="1" type="ORF">HZY85_02215</name>
</gene>
<name>A0ABX2T059_9BACL</name>
<dbReference type="PANTHER" id="PTHR42839:SF2">
    <property type="entry name" value="ISOCHORISMATE SYNTHASE ENTC"/>
    <property type="match status" value="1"/>
</dbReference>
<accession>A0ABX2T059</accession>
<reference evidence="1 2" key="1">
    <citation type="submission" date="2020-07" db="EMBL/GenBank/DDBJ databases">
        <title>MOT database genomes.</title>
        <authorList>
            <person name="Joseph S."/>
            <person name="Aduse-Opoku J."/>
            <person name="Hashim A."/>
            <person name="Wade W."/>
            <person name="Curtis M."/>
        </authorList>
    </citation>
    <scope>NUCLEOTIDE SEQUENCE [LARGE SCALE GENOMIC DNA]</scope>
    <source>
        <strain evidence="1 2">CIP 106318</strain>
    </source>
</reference>
<comment type="caution">
    <text evidence="1">The sequence shown here is derived from an EMBL/GenBank/DDBJ whole genome shotgun (WGS) entry which is preliminary data.</text>
</comment>
<dbReference type="Gene3D" id="3.60.120.10">
    <property type="entry name" value="Anthranilate synthase"/>
    <property type="match status" value="1"/>
</dbReference>
<dbReference type="SUPFAM" id="SSF56322">
    <property type="entry name" value="ADC synthase"/>
    <property type="match status" value="1"/>
</dbReference>
<evidence type="ECO:0000313" key="2">
    <source>
        <dbReference type="Proteomes" id="UP000531840"/>
    </source>
</evidence>
<dbReference type="EMBL" id="JACBYF010000003">
    <property type="protein sequence ID" value="NYS47007.1"/>
    <property type="molecule type" value="Genomic_DNA"/>
</dbReference>
<dbReference type="PANTHER" id="PTHR42839">
    <property type="entry name" value="ISOCHORISMATE SYNTHASE ENTC"/>
    <property type="match status" value="1"/>
</dbReference>